<dbReference type="Gene3D" id="3.40.50.720">
    <property type="entry name" value="NAD(P)-binding Rossmann-like Domain"/>
    <property type="match status" value="2"/>
</dbReference>
<keyword evidence="1 4" id="KW-0560">Oxidoreductase</keyword>
<proteinExistence type="predicted"/>
<dbReference type="Pfam" id="PF02826">
    <property type="entry name" value="2-Hacid_dh_C"/>
    <property type="match status" value="1"/>
</dbReference>
<dbReference type="SUPFAM" id="SSF52283">
    <property type="entry name" value="Formate/glycerate dehydrogenase catalytic domain-like"/>
    <property type="match status" value="1"/>
</dbReference>
<dbReference type="GO" id="GO:0016618">
    <property type="term" value="F:hydroxypyruvate reductase [NAD(P)H] activity"/>
    <property type="evidence" value="ECO:0007669"/>
    <property type="project" value="UniProtKB-EC"/>
</dbReference>
<evidence type="ECO:0000313" key="5">
    <source>
        <dbReference type="Proteomes" id="UP000575083"/>
    </source>
</evidence>
<keyword evidence="5" id="KW-1185">Reference proteome</keyword>
<dbReference type="InterPro" id="IPR036291">
    <property type="entry name" value="NAD(P)-bd_dom_sf"/>
</dbReference>
<reference evidence="4 5" key="1">
    <citation type="submission" date="2020-08" db="EMBL/GenBank/DDBJ databases">
        <title>Functional genomics of gut bacteria from endangered species of beetles.</title>
        <authorList>
            <person name="Carlos-Shanley C."/>
        </authorList>
    </citation>
    <scope>NUCLEOTIDE SEQUENCE [LARGE SCALE GENOMIC DNA]</scope>
    <source>
        <strain evidence="4 5">S00198</strain>
    </source>
</reference>
<dbReference type="EC" id="1.1.1.81" evidence="4"/>
<dbReference type="CDD" id="cd12164">
    <property type="entry name" value="GDH_like_2"/>
    <property type="match status" value="1"/>
</dbReference>
<dbReference type="AlphaFoldDB" id="A0A7X0PCB7"/>
<dbReference type="GO" id="GO:0051287">
    <property type="term" value="F:NAD binding"/>
    <property type="evidence" value="ECO:0007669"/>
    <property type="project" value="InterPro"/>
</dbReference>
<protein>
    <submittedName>
        <fullName evidence="4">Glyoxylate/hydroxypyruvate reductase A</fullName>
        <ecNumber evidence="4">1.1.1.79</ecNumber>
        <ecNumber evidence="4">1.1.1.81</ecNumber>
    </submittedName>
</protein>
<keyword evidence="4" id="KW-0670">Pyruvate</keyword>
<dbReference type="SUPFAM" id="SSF51735">
    <property type="entry name" value="NAD(P)-binding Rossmann-fold domains"/>
    <property type="match status" value="1"/>
</dbReference>
<dbReference type="InterPro" id="IPR006140">
    <property type="entry name" value="D-isomer_DH_NAD-bd"/>
</dbReference>
<feature type="domain" description="D-isomer specific 2-hydroxyacid dehydrogenase NAD-binding" evidence="3">
    <location>
        <begin position="101"/>
        <end position="273"/>
    </location>
</feature>
<dbReference type="GO" id="GO:0030267">
    <property type="term" value="F:glyoxylate reductase (NADPH) activity"/>
    <property type="evidence" value="ECO:0007669"/>
    <property type="project" value="UniProtKB-EC"/>
</dbReference>
<dbReference type="EC" id="1.1.1.79" evidence="4"/>
<evidence type="ECO:0000256" key="2">
    <source>
        <dbReference type="ARBA" id="ARBA00023027"/>
    </source>
</evidence>
<dbReference type="PANTHER" id="PTHR43333:SF1">
    <property type="entry name" value="D-ISOMER SPECIFIC 2-HYDROXYACID DEHYDROGENASE NAD-BINDING DOMAIN-CONTAINING PROTEIN"/>
    <property type="match status" value="1"/>
</dbReference>
<gene>
    <name evidence="4" type="ORF">HNP48_001965</name>
</gene>
<name>A0A7X0PCB7_9BURK</name>
<keyword evidence="2" id="KW-0520">NAD</keyword>
<evidence type="ECO:0000259" key="3">
    <source>
        <dbReference type="Pfam" id="PF02826"/>
    </source>
</evidence>
<dbReference type="Proteomes" id="UP000575083">
    <property type="component" value="Unassembled WGS sequence"/>
</dbReference>
<dbReference type="PANTHER" id="PTHR43333">
    <property type="entry name" value="2-HACID_DH_C DOMAIN-CONTAINING PROTEIN"/>
    <property type="match status" value="1"/>
</dbReference>
<accession>A0A7X0PCB7</accession>
<evidence type="ECO:0000313" key="4">
    <source>
        <dbReference type="EMBL" id="MBB6559298.1"/>
    </source>
</evidence>
<evidence type="ECO:0000256" key="1">
    <source>
        <dbReference type="ARBA" id="ARBA00023002"/>
    </source>
</evidence>
<dbReference type="RefSeq" id="WP_184856723.1">
    <property type="nucleotide sequence ID" value="NZ_JACHLK010000003.1"/>
</dbReference>
<comment type="caution">
    <text evidence="4">The sequence shown here is derived from an EMBL/GenBank/DDBJ whole genome shotgun (WGS) entry which is preliminary data.</text>
</comment>
<dbReference type="EMBL" id="JACHLK010000003">
    <property type="protein sequence ID" value="MBB6559298.1"/>
    <property type="molecule type" value="Genomic_DNA"/>
</dbReference>
<organism evidence="4 5">
    <name type="scientific">Acidovorax soli</name>
    <dbReference type="NCBI Taxonomy" id="592050"/>
    <lineage>
        <taxon>Bacteria</taxon>
        <taxon>Pseudomonadati</taxon>
        <taxon>Pseudomonadota</taxon>
        <taxon>Betaproteobacteria</taxon>
        <taxon>Burkholderiales</taxon>
        <taxon>Comamonadaceae</taxon>
        <taxon>Acidovorax</taxon>
    </lineage>
</organism>
<sequence length="308" mass="33952">MKVLYRSDVARGPAWQQLFSQHAPDVDFRVWPDAGNLDEIEYLIAWQVPPDFIAALPRLKVLFSSGAGVDHIDTSALPSHVAIVRMVEPGIINGMLEYVTMSVLALHRHLFDYQELQRQELWQPIEVYPPSTCSVGVMGLGVLGQAVLERLGIFGFQRLGWNRSPRALPGVRCFDGDGSLNEFLGQCDILICLLPLTVATRGILGARLFAALPAGSSLLHVGRGGHLDQEALLDALDSGQLGRAVLDVCDPEPLPAGHPLWRHPRVVLTPHVASMTQPETAVPILIQNLRRHQRGEALLDEIDRRNGY</sequence>